<accession>A0A179CYN7</accession>
<proteinExistence type="predicted"/>
<dbReference type="InterPro" id="IPR018537">
    <property type="entry name" value="Peptidoglycan-bd_3"/>
</dbReference>
<gene>
    <name evidence="3" type="ORF">F480_00215</name>
</gene>
<evidence type="ECO:0000313" key="4">
    <source>
        <dbReference type="Proteomes" id="UP000078358"/>
    </source>
</evidence>
<dbReference type="AlphaFoldDB" id="A0A179CYN7"/>
<evidence type="ECO:0000259" key="1">
    <source>
        <dbReference type="Pfam" id="PF05838"/>
    </source>
</evidence>
<name>A0A179CYN7_BIBTR</name>
<dbReference type="PATRIC" id="fig|1261658.3.peg.44"/>
<sequence length="169" mass="18942">MSENLSFRQIFDRLIGHEGGYVFHAKDPGGETNWGITKRTAVANGYTGAMKSMTREQAYHIYEKAFWQRYNCEKLTPSVAFQFFDAVVNHGSGNASRMLQRAADVADDGIIGAISLKAINTMPESDLLLRFNAERLKFYTKLSTFPTFGKGWVNRVAGNLEYAALDNEV</sequence>
<comment type="caution">
    <text evidence="3">The sequence shown here is derived from an EMBL/GenBank/DDBJ whole genome shotgun (WGS) entry which is preliminary data.</text>
</comment>
<evidence type="ECO:0000313" key="3">
    <source>
        <dbReference type="EMBL" id="OAQ15009.1"/>
    </source>
</evidence>
<dbReference type="Proteomes" id="UP000078358">
    <property type="component" value="Unassembled WGS sequence"/>
</dbReference>
<feature type="domain" description="TtsA-like Glycoside hydrolase family 108" evidence="1">
    <location>
        <begin position="12"/>
        <end position="91"/>
    </location>
</feature>
<dbReference type="Gene3D" id="1.20.141.10">
    <property type="entry name" value="Chitosanase, subunit A, domain 1"/>
    <property type="match status" value="1"/>
</dbReference>
<dbReference type="CDD" id="cd13926">
    <property type="entry name" value="N-acetylmuramidase_GH108"/>
    <property type="match status" value="1"/>
</dbReference>
<evidence type="ECO:0000259" key="2">
    <source>
        <dbReference type="Pfam" id="PF09374"/>
    </source>
</evidence>
<dbReference type="SUPFAM" id="SSF53955">
    <property type="entry name" value="Lysozyme-like"/>
    <property type="match status" value="1"/>
</dbReference>
<dbReference type="InterPro" id="IPR008565">
    <property type="entry name" value="TtsA-like_GH18_dom"/>
</dbReference>
<protein>
    <submittedName>
        <fullName evidence="3">Uncharacterized protein</fullName>
    </submittedName>
</protein>
<dbReference type="RefSeq" id="WP_064317873.1">
    <property type="nucleotide sequence ID" value="NZ_JACI01000001.1"/>
</dbReference>
<dbReference type="Pfam" id="PF09374">
    <property type="entry name" value="PG_binding_3"/>
    <property type="match status" value="1"/>
</dbReference>
<feature type="domain" description="Peptidoglycan binding" evidence="2">
    <location>
        <begin position="94"/>
        <end position="156"/>
    </location>
</feature>
<dbReference type="EMBL" id="JACI01000001">
    <property type="protein sequence ID" value="OAQ15009.1"/>
    <property type="molecule type" value="Genomic_DNA"/>
</dbReference>
<reference evidence="3 4" key="1">
    <citation type="submission" date="2014-01" db="EMBL/GenBank/DDBJ databases">
        <authorList>
            <person name="Zuccon D."/>
        </authorList>
    </citation>
    <scope>NUCLEOTIDE SEQUENCE [LARGE SCALE GENOMIC DNA]</scope>
    <source>
        <strain evidence="3 4">Y31</strain>
    </source>
</reference>
<organism evidence="3 4">
    <name type="scientific">Bibersteinia trehalosi Y31</name>
    <dbReference type="NCBI Taxonomy" id="1261658"/>
    <lineage>
        <taxon>Bacteria</taxon>
        <taxon>Pseudomonadati</taxon>
        <taxon>Pseudomonadota</taxon>
        <taxon>Gammaproteobacteria</taxon>
        <taxon>Pasteurellales</taxon>
        <taxon>Pasteurellaceae</taxon>
        <taxon>Bibersteinia</taxon>
    </lineage>
</organism>
<dbReference type="Pfam" id="PF05838">
    <property type="entry name" value="Glyco_hydro_108"/>
    <property type="match status" value="1"/>
</dbReference>
<dbReference type="InterPro" id="IPR023346">
    <property type="entry name" value="Lysozyme-like_dom_sf"/>
</dbReference>